<feature type="domain" description="ABC1 atypical kinase-like" evidence="2">
    <location>
        <begin position="351"/>
        <end position="597"/>
    </location>
</feature>
<comment type="similarity">
    <text evidence="1">Belongs to the protein kinase superfamily. ADCK protein kinase family.</text>
</comment>
<gene>
    <name evidence="3" type="ORF">PCOR1329_LOCUS43361</name>
</gene>
<dbReference type="Pfam" id="PF03109">
    <property type="entry name" value="ABC1"/>
    <property type="match status" value="1"/>
</dbReference>
<dbReference type="InterPro" id="IPR011009">
    <property type="entry name" value="Kinase-like_dom_sf"/>
</dbReference>
<keyword evidence="4" id="KW-1185">Reference proteome</keyword>
<reference evidence="3" key="1">
    <citation type="submission" date="2023-10" db="EMBL/GenBank/DDBJ databases">
        <authorList>
            <person name="Chen Y."/>
            <person name="Shah S."/>
            <person name="Dougan E. K."/>
            <person name="Thang M."/>
            <person name="Chan C."/>
        </authorList>
    </citation>
    <scope>NUCLEOTIDE SEQUENCE [LARGE SCALE GENOMIC DNA]</scope>
</reference>
<dbReference type="PANTHER" id="PTHR10566:SF118">
    <property type="entry name" value="PROTEIN KINASE DOMAIN-CONTAINING PROTEIN"/>
    <property type="match status" value="1"/>
</dbReference>
<accession>A0ABN9TXW9</accession>
<dbReference type="CDD" id="cd05121">
    <property type="entry name" value="ABC1_ADCK3-like"/>
    <property type="match status" value="1"/>
</dbReference>
<dbReference type="EMBL" id="CAUYUJ010015211">
    <property type="protein sequence ID" value="CAK0851169.1"/>
    <property type="molecule type" value="Genomic_DNA"/>
</dbReference>
<evidence type="ECO:0000313" key="4">
    <source>
        <dbReference type="Proteomes" id="UP001189429"/>
    </source>
</evidence>
<protein>
    <recommendedName>
        <fullName evidence="2">ABC1 atypical kinase-like domain-containing protein</fullName>
    </recommendedName>
</protein>
<dbReference type="SUPFAM" id="SSF56112">
    <property type="entry name" value="Protein kinase-like (PK-like)"/>
    <property type="match status" value="1"/>
</dbReference>
<proteinExistence type="inferred from homology"/>
<evidence type="ECO:0000256" key="1">
    <source>
        <dbReference type="ARBA" id="ARBA00009670"/>
    </source>
</evidence>
<sequence>MEMVTRSDEDTFELLADAFKLRLLNHQSELDEMAWERLGAQRLVRKGFQNITAAALFQEVRKHEPQARAGEVFICDVTRTRSLRQGGLDAPKAFNRIFDFDLIDFQAKCGGERRSRRGGAAQRRVWELSLDIPLPDPAQVEGAVDGLTAAAGGAASALASAAAGAASAAAAAWPGSPPAALVDSAAVVLAGALDAAPPEVRQEVTRALASVQKEYYSTMTPEVQRGFAPVAQPAAAGAALVALLGLRRGRQPWLEELPREYDPAWIEQYWSRRPLRLISKFVGVVGGAGSFFLALKLDEALGRTEENEPERAIQARELVTDLGVAFIKLAQVWASRPDILPKVYNEAFEKLLEQVRPFDKEQAFVTLRRNVKDLEGLVEDMSCFEKPVASASVGQVYKARVSGRTVAVKVQRPDVREQITLDLYVIRQICQLGLLVPGDSPPIARQCRSTLELLKLAGPAWFEELDYQKEAANQRRFADTVANCDLISGNVVVPEVLVAKPEVLVQEWLDGKKLTEPGAAKENAKEVVTLLLNSYMVQFLETGYLHGDPHPGNFVVMPSGKLGILDYGLMTEIADDKRVSFIEYLMHLQAKDYGKCLDDLINLEFFPPGIRTDAEAREILVPALTDTLDTLFSEGGDLKKKQKEFARQREEAKQSGRLEELTTQLRGIAKRYGSFRLPSYFTLILRSFSLLEGLGLKQDENFSIVKECFPYISRRLLTDDSLRIREALRTYLYMGRSRVAVKRIDDLAKGFGTFTNVMKADRAQMLAGAAAAPRHAQAEAVPATSSGAAAPVVLDSAFRDIAEVVFSPDGNFLQDILIDEGVAAVDALSRTVLLRLIRTMGPLALPITLPLGFLFNTGARGDRLLARQDKEALLVLRRIAQLVQAPGAAAAEARAERTGNDLVSTARDLQRLQPLATGLLPTVAPGASAFSRRFAQQLARRILVRLAEDIERRAGVRPGVLVGSSP</sequence>
<dbReference type="PANTHER" id="PTHR10566">
    <property type="entry name" value="CHAPERONE-ACTIVITY OF BC1 COMPLEX CABC1 -RELATED"/>
    <property type="match status" value="1"/>
</dbReference>
<comment type="caution">
    <text evidence="3">The sequence shown here is derived from an EMBL/GenBank/DDBJ whole genome shotgun (WGS) entry which is preliminary data.</text>
</comment>
<organism evidence="3 4">
    <name type="scientific">Prorocentrum cordatum</name>
    <dbReference type="NCBI Taxonomy" id="2364126"/>
    <lineage>
        <taxon>Eukaryota</taxon>
        <taxon>Sar</taxon>
        <taxon>Alveolata</taxon>
        <taxon>Dinophyceae</taxon>
        <taxon>Prorocentrales</taxon>
        <taxon>Prorocentraceae</taxon>
        <taxon>Prorocentrum</taxon>
    </lineage>
</organism>
<name>A0ABN9TXW9_9DINO</name>
<dbReference type="InterPro" id="IPR050154">
    <property type="entry name" value="UbiB_kinase"/>
</dbReference>
<dbReference type="InterPro" id="IPR004147">
    <property type="entry name" value="ABC1_dom"/>
</dbReference>
<evidence type="ECO:0000259" key="2">
    <source>
        <dbReference type="Pfam" id="PF03109"/>
    </source>
</evidence>
<evidence type="ECO:0000313" key="3">
    <source>
        <dbReference type="EMBL" id="CAK0851169.1"/>
    </source>
</evidence>
<dbReference type="Proteomes" id="UP001189429">
    <property type="component" value="Unassembled WGS sequence"/>
</dbReference>